<dbReference type="Proteomes" id="UP000319004">
    <property type="component" value="Chromosome"/>
</dbReference>
<dbReference type="InterPro" id="IPR006016">
    <property type="entry name" value="UspA"/>
</dbReference>
<dbReference type="SUPFAM" id="SSF52402">
    <property type="entry name" value="Adenine nucleotide alpha hydrolases-like"/>
    <property type="match status" value="2"/>
</dbReference>
<comment type="similarity">
    <text evidence="1">Belongs to the universal stress protein A family.</text>
</comment>
<evidence type="ECO:0000313" key="4">
    <source>
        <dbReference type="EMBL" id="QDV42114.1"/>
    </source>
</evidence>
<feature type="compositionally biased region" description="Low complexity" evidence="2">
    <location>
        <begin position="306"/>
        <end position="320"/>
    </location>
</feature>
<name>A0A518HMN7_9BACT</name>
<feature type="domain" description="UspA" evidence="3">
    <location>
        <begin position="2"/>
        <end position="140"/>
    </location>
</feature>
<dbReference type="CDD" id="cd00293">
    <property type="entry name" value="USP-like"/>
    <property type="match status" value="2"/>
</dbReference>
<evidence type="ECO:0000259" key="3">
    <source>
        <dbReference type="Pfam" id="PF00582"/>
    </source>
</evidence>
<dbReference type="RefSeq" id="WP_197455888.1">
    <property type="nucleotide sequence ID" value="NZ_CP037423.1"/>
</dbReference>
<dbReference type="AlphaFoldDB" id="A0A518HMN7"/>
<dbReference type="InterPro" id="IPR006015">
    <property type="entry name" value="Universal_stress_UspA"/>
</dbReference>
<feature type="region of interest" description="Disordered" evidence="2">
    <location>
        <begin position="299"/>
        <end position="331"/>
    </location>
</feature>
<dbReference type="EMBL" id="CP037423">
    <property type="protein sequence ID" value="QDV42114.1"/>
    <property type="molecule type" value="Genomic_DNA"/>
</dbReference>
<evidence type="ECO:0000313" key="5">
    <source>
        <dbReference type="Proteomes" id="UP000319004"/>
    </source>
</evidence>
<evidence type="ECO:0000256" key="2">
    <source>
        <dbReference type="SAM" id="MobiDB-lite"/>
    </source>
</evidence>
<dbReference type="PRINTS" id="PR01438">
    <property type="entry name" value="UNVRSLSTRESS"/>
</dbReference>
<accession>A0A518HMN7</accession>
<organism evidence="4 5">
    <name type="scientific">Stieleria neptunia</name>
    <dbReference type="NCBI Taxonomy" id="2527979"/>
    <lineage>
        <taxon>Bacteria</taxon>
        <taxon>Pseudomonadati</taxon>
        <taxon>Planctomycetota</taxon>
        <taxon>Planctomycetia</taxon>
        <taxon>Pirellulales</taxon>
        <taxon>Pirellulaceae</taxon>
        <taxon>Stieleria</taxon>
    </lineage>
</organism>
<feature type="domain" description="UspA" evidence="3">
    <location>
        <begin position="157"/>
        <end position="297"/>
    </location>
</feature>
<dbReference type="Gene3D" id="3.40.50.620">
    <property type="entry name" value="HUPs"/>
    <property type="match status" value="2"/>
</dbReference>
<proteinExistence type="inferred from homology"/>
<reference evidence="4 5" key="1">
    <citation type="submission" date="2019-03" db="EMBL/GenBank/DDBJ databases">
        <title>Deep-cultivation of Planctomycetes and their phenomic and genomic characterization uncovers novel biology.</title>
        <authorList>
            <person name="Wiegand S."/>
            <person name="Jogler M."/>
            <person name="Boedeker C."/>
            <person name="Pinto D."/>
            <person name="Vollmers J."/>
            <person name="Rivas-Marin E."/>
            <person name="Kohn T."/>
            <person name="Peeters S.H."/>
            <person name="Heuer A."/>
            <person name="Rast P."/>
            <person name="Oberbeckmann S."/>
            <person name="Bunk B."/>
            <person name="Jeske O."/>
            <person name="Meyerdierks A."/>
            <person name="Storesund J.E."/>
            <person name="Kallscheuer N."/>
            <person name="Luecker S."/>
            <person name="Lage O.M."/>
            <person name="Pohl T."/>
            <person name="Merkel B.J."/>
            <person name="Hornburger P."/>
            <person name="Mueller R.-W."/>
            <person name="Bruemmer F."/>
            <person name="Labrenz M."/>
            <person name="Spormann A.M."/>
            <person name="Op den Camp H."/>
            <person name="Overmann J."/>
            <person name="Amann R."/>
            <person name="Jetten M.S.M."/>
            <person name="Mascher T."/>
            <person name="Medema M.H."/>
            <person name="Devos D.P."/>
            <person name="Kaster A.-K."/>
            <person name="Ovreas L."/>
            <person name="Rohde M."/>
            <person name="Galperin M.Y."/>
            <person name="Jogler C."/>
        </authorList>
    </citation>
    <scope>NUCLEOTIDE SEQUENCE [LARGE SCALE GENOMIC DNA]</scope>
    <source>
        <strain evidence="4 5">Enr13</strain>
    </source>
</reference>
<dbReference type="Pfam" id="PF00582">
    <property type="entry name" value="Usp"/>
    <property type="match status" value="2"/>
</dbReference>
<evidence type="ECO:0000256" key="1">
    <source>
        <dbReference type="ARBA" id="ARBA00008791"/>
    </source>
</evidence>
<dbReference type="InterPro" id="IPR014729">
    <property type="entry name" value="Rossmann-like_a/b/a_fold"/>
</dbReference>
<keyword evidence="5" id="KW-1185">Reference proteome</keyword>
<dbReference type="InterPro" id="IPR051688">
    <property type="entry name" value="USP_A"/>
</dbReference>
<dbReference type="PANTHER" id="PTHR43010:SF1">
    <property type="entry name" value="USPA DOMAIN-CONTAINING PROTEIN"/>
    <property type="match status" value="1"/>
</dbReference>
<dbReference type="PANTHER" id="PTHR43010">
    <property type="entry name" value="UNIVERSAL STRESS PROTEIN SLR1230"/>
    <property type="match status" value="1"/>
</dbReference>
<dbReference type="KEGG" id="snep:Enr13x_19570"/>
<sequence>MKVLLATDCSQQAAAAAEFLHSLKFTEPMSLTIITALGDPYGSSPESTQHWFPELLRQERARAETHQADLAKRLRERCTRIDTICRPGHPVKVVLGEAKDLDCDLIVIGARGHSFFGRLLIGSVSDSIATHAKCSVLVVRPPDEADSKRDADSAHVNRILIGYDSSKASREAVEEILALDWDAQTEVELLSVAPIYDYLLGNGLSTAAIANEEEIFKEMKQGGDQMKDRLIDKLPHTKSVIIHDQRVGDAIADLAEKSDSDLVVVGDSGHSLLDDFLLGSTTKYVLRHAPCSVWISRHHRTNSGQDTGATDTGATDTGATNVEAVSNEASE</sequence>
<gene>
    <name evidence="4" type="ORF">Enr13x_19570</name>
</gene>
<protein>
    <submittedName>
        <fullName evidence="4">Universal stress protein</fullName>
    </submittedName>
</protein>